<evidence type="ECO:0000256" key="6">
    <source>
        <dbReference type="ARBA" id="ARBA00023136"/>
    </source>
</evidence>
<feature type="transmembrane region" description="Helical" evidence="7">
    <location>
        <begin position="50"/>
        <end position="69"/>
    </location>
</feature>
<evidence type="ECO:0000256" key="3">
    <source>
        <dbReference type="ARBA" id="ARBA00022475"/>
    </source>
</evidence>
<evidence type="ECO:0000256" key="4">
    <source>
        <dbReference type="ARBA" id="ARBA00022692"/>
    </source>
</evidence>
<dbReference type="NCBIfam" id="TIGR00937">
    <property type="entry name" value="2A51"/>
    <property type="match status" value="1"/>
</dbReference>
<keyword evidence="4 7" id="KW-0812">Transmembrane</keyword>
<dbReference type="InterPro" id="IPR003370">
    <property type="entry name" value="Chromate_transpt"/>
</dbReference>
<comment type="subcellular location">
    <subcellularLocation>
        <location evidence="1">Cell membrane</location>
        <topology evidence="1">Multi-pass membrane protein</topology>
    </subcellularLocation>
</comment>
<evidence type="ECO:0000256" key="7">
    <source>
        <dbReference type="SAM" id="Phobius"/>
    </source>
</evidence>
<feature type="transmembrane region" description="Helical" evidence="7">
    <location>
        <begin position="12"/>
        <end position="30"/>
    </location>
</feature>
<feature type="transmembrane region" description="Helical" evidence="7">
    <location>
        <begin position="302"/>
        <end position="324"/>
    </location>
</feature>
<evidence type="ECO:0000256" key="1">
    <source>
        <dbReference type="ARBA" id="ARBA00004651"/>
    </source>
</evidence>
<feature type="transmembrane region" description="Helical" evidence="7">
    <location>
        <begin position="227"/>
        <end position="251"/>
    </location>
</feature>
<dbReference type="PANTHER" id="PTHR43663:SF1">
    <property type="entry name" value="CHROMATE TRANSPORTER"/>
    <property type="match status" value="1"/>
</dbReference>
<keyword evidence="5 7" id="KW-1133">Transmembrane helix</keyword>
<dbReference type="OrthoDB" id="9788907at2"/>
<feature type="transmembrane region" description="Helical" evidence="7">
    <location>
        <begin position="76"/>
        <end position="101"/>
    </location>
</feature>
<dbReference type="PIRSF" id="PIRSF004810">
    <property type="entry name" value="ChrA"/>
    <property type="match status" value="1"/>
</dbReference>
<keyword evidence="6 7" id="KW-0472">Membrane</keyword>
<evidence type="ECO:0000256" key="2">
    <source>
        <dbReference type="ARBA" id="ARBA00005262"/>
    </source>
</evidence>
<dbReference type="Proteomes" id="UP000030445">
    <property type="component" value="Unassembled WGS sequence"/>
</dbReference>
<dbReference type="GO" id="GO:0005886">
    <property type="term" value="C:plasma membrane"/>
    <property type="evidence" value="ECO:0007669"/>
    <property type="project" value="UniProtKB-SubCell"/>
</dbReference>
<evidence type="ECO:0000313" key="9">
    <source>
        <dbReference type="Proteomes" id="UP000030445"/>
    </source>
</evidence>
<dbReference type="GO" id="GO:0015109">
    <property type="term" value="F:chromate transmembrane transporter activity"/>
    <property type="evidence" value="ECO:0007669"/>
    <property type="project" value="InterPro"/>
</dbReference>
<accession>A0A0A2ABR6</accession>
<sequence length="408" mass="45643">MAKISLIELAKIFLKIGIFSFGGPYAHISLFEDELINNKKLISTKSFEKGIGLCQLLPGPISTQLAIYIGLKINGYLGGLISGICFIIPGFISVLALSFFWQIYSGSKFLNDLIYFNPPIIAGIIFSFSLVLLKKRLKLDRVLFSSSILFLLIFAKYNSIQFPLITILTIAGLINIFLQKWKNIFYSFVPLSIFSTTSFLTSSIFLDIAKFYNFFKDSTNSKFLIDYLNLFFFFFKSGLFIFGGGLVIIPLMSDYVVSQGWLTNNEFIDGIMIGQITPGPVLLTTSFIGYKAGFSIGGINGALKYSFISTFAIFLPSFLLIFVFGKGFIKNRIKSINYFIEGVINTIPGAVIFSGFNLIEDSYSSKFFLISSIFIVLISTLLSFFKIVPTYILILFSLILGLSKYLFA</sequence>
<feature type="transmembrane region" description="Helical" evidence="7">
    <location>
        <begin position="184"/>
        <end position="206"/>
    </location>
</feature>
<name>A0A0A2ABR6_PROMR</name>
<keyword evidence="3" id="KW-1003">Cell membrane</keyword>
<gene>
    <name evidence="8" type="ORF">EU96_0967</name>
</gene>
<dbReference type="InterPro" id="IPR014047">
    <property type="entry name" value="Chr_Tranpt_l_chain"/>
</dbReference>
<protein>
    <submittedName>
        <fullName evidence="8">Putative chromate transporter</fullName>
    </submittedName>
</protein>
<feature type="transmembrane region" description="Helical" evidence="7">
    <location>
        <begin position="113"/>
        <end position="133"/>
    </location>
</feature>
<dbReference type="AlphaFoldDB" id="A0A0A2ABR6"/>
<dbReference type="Pfam" id="PF02417">
    <property type="entry name" value="Chromate_transp"/>
    <property type="match status" value="2"/>
</dbReference>
<comment type="similarity">
    <text evidence="2">Belongs to the chromate ion transporter (CHR) (TC 2.A.51) family.</text>
</comment>
<feature type="transmembrane region" description="Helical" evidence="7">
    <location>
        <begin position="336"/>
        <end position="355"/>
    </location>
</feature>
<dbReference type="eggNOG" id="COG2059">
    <property type="taxonomic scope" value="Bacteria"/>
</dbReference>
<feature type="transmembrane region" description="Helical" evidence="7">
    <location>
        <begin position="367"/>
        <end position="385"/>
    </location>
</feature>
<reference evidence="9" key="1">
    <citation type="journal article" date="2014" name="Sci. Data">
        <title>Genomes of diverse isolates of the marine cyanobacterium Prochlorococcus.</title>
        <authorList>
            <person name="Biller S."/>
            <person name="Berube P."/>
            <person name="Thompson J."/>
            <person name="Kelly L."/>
            <person name="Roggensack S."/>
            <person name="Awad L."/>
            <person name="Roache-Johnson K."/>
            <person name="Ding H."/>
            <person name="Giovannoni S.J."/>
            <person name="Moore L.R."/>
            <person name="Chisholm S.W."/>
        </authorList>
    </citation>
    <scope>NUCLEOTIDE SEQUENCE [LARGE SCALE GENOMIC DNA]</scope>
    <source>
        <strain evidence="9">MIT 9302</strain>
    </source>
</reference>
<dbReference type="RefSeq" id="WP_032526639.1">
    <property type="nucleotide sequence ID" value="NZ_CP138951.1"/>
</dbReference>
<proteinExistence type="inferred from homology"/>
<dbReference type="PANTHER" id="PTHR43663">
    <property type="entry name" value="CHROMATE TRANSPORT PROTEIN-RELATED"/>
    <property type="match status" value="1"/>
</dbReference>
<evidence type="ECO:0000313" key="8">
    <source>
        <dbReference type="EMBL" id="KGF97853.1"/>
    </source>
</evidence>
<comment type="caution">
    <text evidence="8">The sequence shown here is derived from an EMBL/GenBank/DDBJ whole genome shotgun (WGS) entry which is preliminary data.</text>
</comment>
<dbReference type="EMBL" id="JNAM01000009">
    <property type="protein sequence ID" value="KGF97853.1"/>
    <property type="molecule type" value="Genomic_DNA"/>
</dbReference>
<dbReference type="STRING" id="74545.EU96_0967"/>
<dbReference type="InterPro" id="IPR052518">
    <property type="entry name" value="CHR_Transporter"/>
</dbReference>
<evidence type="ECO:0000256" key="5">
    <source>
        <dbReference type="ARBA" id="ARBA00022989"/>
    </source>
</evidence>
<organism evidence="8 9">
    <name type="scientific">Prochlorococcus marinus str. MIT 9302</name>
    <dbReference type="NCBI Taxonomy" id="74545"/>
    <lineage>
        <taxon>Bacteria</taxon>
        <taxon>Bacillati</taxon>
        <taxon>Cyanobacteriota</taxon>
        <taxon>Cyanophyceae</taxon>
        <taxon>Synechococcales</taxon>
        <taxon>Prochlorococcaceae</taxon>
        <taxon>Prochlorococcus</taxon>
    </lineage>
</organism>